<protein>
    <submittedName>
        <fullName evidence="1">Uncharacterized protein</fullName>
    </submittedName>
</protein>
<comment type="caution">
    <text evidence="1">The sequence shown here is derived from an EMBL/GenBank/DDBJ whole genome shotgun (WGS) entry which is preliminary data.</text>
</comment>
<feature type="non-terminal residue" evidence="1">
    <location>
        <position position="1"/>
    </location>
</feature>
<reference evidence="1" key="1">
    <citation type="journal article" date="2014" name="Front. Microbiol.">
        <title>High frequency of phylogenetically diverse reductive dehalogenase-homologous genes in deep subseafloor sedimentary metagenomes.</title>
        <authorList>
            <person name="Kawai M."/>
            <person name="Futagami T."/>
            <person name="Toyoda A."/>
            <person name="Takaki Y."/>
            <person name="Nishi S."/>
            <person name="Hori S."/>
            <person name="Arai W."/>
            <person name="Tsubouchi T."/>
            <person name="Morono Y."/>
            <person name="Uchiyama I."/>
            <person name="Ito T."/>
            <person name="Fujiyama A."/>
            <person name="Inagaki F."/>
            <person name="Takami H."/>
        </authorList>
    </citation>
    <scope>NUCLEOTIDE SEQUENCE</scope>
    <source>
        <strain evidence="1">Expedition CK06-06</strain>
    </source>
</reference>
<proteinExistence type="predicted"/>
<evidence type="ECO:0000313" key="1">
    <source>
        <dbReference type="EMBL" id="GAI66822.1"/>
    </source>
</evidence>
<organism evidence="1">
    <name type="scientific">marine sediment metagenome</name>
    <dbReference type="NCBI Taxonomy" id="412755"/>
    <lineage>
        <taxon>unclassified sequences</taxon>
        <taxon>metagenomes</taxon>
        <taxon>ecological metagenomes</taxon>
    </lineage>
</organism>
<accession>X1QE98</accession>
<gene>
    <name evidence="1" type="ORF">S12H4_05989</name>
</gene>
<dbReference type="AlphaFoldDB" id="X1QE98"/>
<dbReference type="EMBL" id="BARW01002049">
    <property type="protein sequence ID" value="GAI66822.1"/>
    <property type="molecule type" value="Genomic_DNA"/>
</dbReference>
<sequence length="38" mass="4171">DMSSSRYSLFELVDGAVGDGDLRSFRTSGGCLSVWNER</sequence>
<name>X1QE98_9ZZZZ</name>